<comment type="catalytic activity">
    <reaction evidence="1">
        <text>Hydrolyzes the link between N-acetylmuramoyl residues and L-amino acid residues in certain cell-wall glycopeptides.</text>
        <dbReference type="EC" id="3.5.1.28"/>
    </reaction>
</comment>
<dbReference type="Gene3D" id="3.40.630.40">
    <property type="entry name" value="Zn-dependent exopeptidases"/>
    <property type="match status" value="1"/>
</dbReference>
<accession>A0A7V5U2M6</accession>
<evidence type="ECO:0000259" key="3">
    <source>
        <dbReference type="SMART" id="SM00646"/>
    </source>
</evidence>
<dbReference type="EC" id="3.5.1.28" evidence="2"/>
<evidence type="ECO:0000256" key="2">
    <source>
        <dbReference type="ARBA" id="ARBA00011901"/>
    </source>
</evidence>
<dbReference type="SUPFAM" id="SSF53187">
    <property type="entry name" value="Zn-dependent exopeptidases"/>
    <property type="match status" value="1"/>
</dbReference>
<dbReference type="PANTHER" id="PTHR30404:SF8">
    <property type="entry name" value="AUTOLYSIN PH-RELATED"/>
    <property type="match status" value="1"/>
</dbReference>
<gene>
    <name evidence="4" type="ORF">ENJ96_05565</name>
</gene>
<evidence type="ECO:0000256" key="1">
    <source>
        <dbReference type="ARBA" id="ARBA00001561"/>
    </source>
</evidence>
<dbReference type="InterPro" id="IPR002508">
    <property type="entry name" value="MurNAc-LAA_cat"/>
</dbReference>
<dbReference type="InterPro" id="IPR050695">
    <property type="entry name" value="N-acetylmuramoyl_amidase_3"/>
</dbReference>
<reference evidence="4" key="1">
    <citation type="journal article" date="2020" name="mSystems">
        <title>Genome- and Community-Level Interaction Insights into Carbon Utilization and Element Cycling Functions of Hydrothermarchaeota in Hydrothermal Sediment.</title>
        <authorList>
            <person name="Zhou Z."/>
            <person name="Liu Y."/>
            <person name="Xu W."/>
            <person name="Pan J."/>
            <person name="Luo Z.H."/>
            <person name="Li M."/>
        </authorList>
    </citation>
    <scope>NUCLEOTIDE SEQUENCE [LARGE SCALE GENOMIC DNA]</scope>
    <source>
        <strain evidence="4">HyVt-533</strain>
    </source>
</reference>
<dbReference type="CDD" id="cd02696">
    <property type="entry name" value="MurNAc-LAA"/>
    <property type="match status" value="1"/>
</dbReference>
<protein>
    <recommendedName>
        <fullName evidence="2">N-acetylmuramoyl-L-alanine amidase</fullName>
        <ecNumber evidence="2">3.5.1.28</ecNumber>
    </recommendedName>
</protein>
<dbReference type="SMART" id="SM00646">
    <property type="entry name" value="Ami_3"/>
    <property type="match status" value="1"/>
</dbReference>
<dbReference type="EMBL" id="DROK01000158">
    <property type="protein sequence ID" value="HHI97304.1"/>
    <property type="molecule type" value="Genomic_DNA"/>
</dbReference>
<dbReference type="AlphaFoldDB" id="A0A7V5U2M6"/>
<dbReference type="GO" id="GO:0009253">
    <property type="term" value="P:peptidoglycan catabolic process"/>
    <property type="evidence" value="ECO:0007669"/>
    <property type="project" value="InterPro"/>
</dbReference>
<dbReference type="GO" id="GO:0030288">
    <property type="term" value="C:outer membrane-bounded periplasmic space"/>
    <property type="evidence" value="ECO:0007669"/>
    <property type="project" value="TreeGrafter"/>
</dbReference>
<dbReference type="Pfam" id="PF01520">
    <property type="entry name" value="Amidase_3"/>
    <property type="match status" value="1"/>
</dbReference>
<sequence length="284" mass="31676">MAFKLFLGTIKPGGYLETEQGIFLLTGLPKGTDQNPEEYVLAIGPENIGQKAIVRGEPAENIIYQAQILEIVSPLAGSLLENLLKKGLVAPEELAEELARITQKTKAVKKLCALVIGHKKRSPGAVNENFDISEFDFNEDLALRIEKKVNTVDVQRVYRRTYQELPDDINALNPDFIISLHCNAFNTRASGTEVLYYHRSEKGKMMAEILLKHLVEHLKLPNRGPKPKTAEDRGGYLLRYTKAPCVIAEPFFIDNDEDLSRALEDKDGLAEAYAQAIEEIASVI</sequence>
<dbReference type="GO" id="GO:0008745">
    <property type="term" value="F:N-acetylmuramoyl-L-alanine amidase activity"/>
    <property type="evidence" value="ECO:0007669"/>
    <property type="project" value="UniProtKB-EC"/>
</dbReference>
<proteinExistence type="predicted"/>
<organism evidence="4">
    <name type="scientific">Thermodesulfatator atlanticus</name>
    <dbReference type="NCBI Taxonomy" id="501497"/>
    <lineage>
        <taxon>Bacteria</taxon>
        <taxon>Pseudomonadati</taxon>
        <taxon>Thermodesulfobacteriota</taxon>
        <taxon>Thermodesulfobacteria</taxon>
        <taxon>Thermodesulfobacteriales</taxon>
        <taxon>Thermodesulfatatoraceae</taxon>
        <taxon>Thermodesulfatator</taxon>
    </lineage>
</organism>
<feature type="domain" description="MurNAc-LAA" evidence="3">
    <location>
        <begin position="166"/>
        <end position="278"/>
    </location>
</feature>
<name>A0A7V5U2M6_9BACT</name>
<evidence type="ECO:0000313" key="4">
    <source>
        <dbReference type="EMBL" id="HHI97304.1"/>
    </source>
</evidence>
<comment type="caution">
    <text evidence="4">The sequence shown here is derived from an EMBL/GenBank/DDBJ whole genome shotgun (WGS) entry which is preliminary data.</text>
</comment>
<dbReference type="PANTHER" id="PTHR30404">
    <property type="entry name" value="N-ACETYLMURAMOYL-L-ALANINE AMIDASE"/>
    <property type="match status" value="1"/>
</dbReference>
<dbReference type="Proteomes" id="UP000886101">
    <property type="component" value="Unassembled WGS sequence"/>
</dbReference>